<protein>
    <submittedName>
        <fullName evidence="7">Atg33 protein</fullName>
    </submittedName>
</protein>
<sequence>MSVCLAVTKTIAISSLGLYAGLLGTSALALSSPATAVILGGLDVVSASELNRLANRLATTSGVLATISTLSFAVSYFGLPKVWQHPYLLYGMAIPPLVTTYLCLYRASWRRQELLDEAAGGNDASEKQAIEMQDVDGSPVDLGAQDSTASAQSAESSVISSVFAKNLGRVACHLAGGAFLATLAFAQSVVGVYGEGQF</sequence>
<keyword evidence="3 6" id="KW-1133">Transmembrane helix</keyword>
<organism evidence="7 8">
    <name type="scientific">Maudiozyma humilis</name>
    <name type="common">Sour dough yeast</name>
    <name type="synonym">Kazachstania humilis</name>
    <dbReference type="NCBI Taxonomy" id="51915"/>
    <lineage>
        <taxon>Eukaryota</taxon>
        <taxon>Fungi</taxon>
        <taxon>Dikarya</taxon>
        <taxon>Ascomycota</taxon>
        <taxon>Saccharomycotina</taxon>
        <taxon>Saccharomycetes</taxon>
        <taxon>Saccharomycetales</taxon>
        <taxon>Saccharomycetaceae</taxon>
        <taxon>Maudiozyma</taxon>
    </lineage>
</organism>
<accession>A0AAV5S262</accession>
<feature type="transmembrane region" description="Helical" evidence="6">
    <location>
        <begin position="18"/>
        <end position="45"/>
    </location>
</feature>
<name>A0AAV5S262_MAUHU</name>
<evidence type="ECO:0000313" key="8">
    <source>
        <dbReference type="Proteomes" id="UP001377567"/>
    </source>
</evidence>
<dbReference type="GO" id="GO:0005741">
    <property type="term" value="C:mitochondrial outer membrane"/>
    <property type="evidence" value="ECO:0007669"/>
    <property type="project" value="TreeGrafter"/>
</dbReference>
<gene>
    <name evidence="7" type="ORF">DAKH74_037620</name>
</gene>
<dbReference type="InterPro" id="IPR051668">
    <property type="entry name" value="ATG33"/>
</dbReference>
<keyword evidence="8" id="KW-1185">Reference proteome</keyword>
<keyword evidence="4 6" id="KW-0472">Membrane</keyword>
<dbReference type="PANTHER" id="PTHR37278:SF1">
    <property type="entry name" value="AUTOPHAGY-RELATED PROTEIN 33-RELATED"/>
    <property type="match status" value="1"/>
</dbReference>
<evidence type="ECO:0000256" key="2">
    <source>
        <dbReference type="ARBA" id="ARBA00022692"/>
    </source>
</evidence>
<dbReference type="AlphaFoldDB" id="A0AAV5S262"/>
<comment type="similarity">
    <text evidence="5">Belongs to the ATG33 family.</text>
</comment>
<feature type="transmembrane region" description="Helical" evidence="6">
    <location>
        <begin position="57"/>
        <end position="79"/>
    </location>
</feature>
<dbReference type="EMBL" id="BTGD01000011">
    <property type="protein sequence ID" value="GMM57146.1"/>
    <property type="molecule type" value="Genomic_DNA"/>
</dbReference>
<dbReference type="GO" id="GO:0016236">
    <property type="term" value="P:macroautophagy"/>
    <property type="evidence" value="ECO:0007669"/>
    <property type="project" value="TreeGrafter"/>
</dbReference>
<dbReference type="PANTHER" id="PTHR37278">
    <property type="entry name" value="AUTOPHAGY-RELATED PROTEIN 33-RELATED"/>
    <property type="match status" value="1"/>
</dbReference>
<evidence type="ECO:0000256" key="5">
    <source>
        <dbReference type="ARBA" id="ARBA00038013"/>
    </source>
</evidence>
<keyword evidence="2 6" id="KW-0812">Transmembrane</keyword>
<evidence type="ECO:0000313" key="7">
    <source>
        <dbReference type="EMBL" id="GMM57146.1"/>
    </source>
</evidence>
<dbReference type="GO" id="GO:0000422">
    <property type="term" value="P:autophagy of mitochondrion"/>
    <property type="evidence" value="ECO:0007669"/>
    <property type="project" value="TreeGrafter"/>
</dbReference>
<dbReference type="Proteomes" id="UP001377567">
    <property type="component" value="Unassembled WGS sequence"/>
</dbReference>
<proteinExistence type="inferred from homology"/>
<comment type="caution">
    <text evidence="7">The sequence shown here is derived from an EMBL/GenBank/DDBJ whole genome shotgun (WGS) entry which is preliminary data.</text>
</comment>
<comment type="subcellular location">
    <subcellularLocation>
        <location evidence="1">Membrane</location>
        <topology evidence="1">Multi-pass membrane protein</topology>
    </subcellularLocation>
</comment>
<evidence type="ECO:0000256" key="3">
    <source>
        <dbReference type="ARBA" id="ARBA00022989"/>
    </source>
</evidence>
<evidence type="ECO:0000256" key="4">
    <source>
        <dbReference type="ARBA" id="ARBA00023136"/>
    </source>
</evidence>
<reference evidence="7 8" key="1">
    <citation type="journal article" date="2023" name="Elife">
        <title>Identification of key yeast species and microbe-microbe interactions impacting larval growth of Drosophila in the wild.</title>
        <authorList>
            <person name="Mure A."/>
            <person name="Sugiura Y."/>
            <person name="Maeda R."/>
            <person name="Honda K."/>
            <person name="Sakurai N."/>
            <person name="Takahashi Y."/>
            <person name="Watada M."/>
            <person name="Katoh T."/>
            <person name="Gotoh A."/>
            <person name="Gotoh Y."/>
            <person name="Taniguchi I."/>
            <person name="Nakamura K."/>
            <person name="Hayashi T."/>
            <person name="Katayama T."/>
            <person name="Uemura T."/>
            <person name="Hattori Y."/>
        </authorList>
    </citation>
    <scope>NUCLEOTIDE SEQUENCE [LARGE SCALE GENOMIC DNA]</scope>
    <source>
        <strain evidence="7 8">KH-74</strain>
    </source>
</reference>
<evidence type="ECO:0000256" key="6">
    <source>
        <dbReference type="SAM" id="Phobius"/>
    </source>
</evidence>
<evidence type="ECO:0000256" key="1">
    <source>
        <dbReference type="ARBA" id="ARBA00004141"/>
    </source>
</evidence>
<feature type="transmembrane region" description="Helical" evidence="6">
    <location>
        <begin position="85"/>
        <end position="104"/>
    </location>
</feature>